<evidence type="ECO:0000313" key="1">
    <source>
        <dbReference type="EMBL" id="PKU36949.1"/>
    </source>
</evidence>
<dbReference type="PANTHER" id="PTHR33395">
    <property type="entry name" value="TRANSCRIPTASE, PUTATIVE-RELATED-RELATED"/>
    <property type="match status" value="1"/>
</dbReference>
<reference evidence="2" key="2">
    <citation type="submission" date="2017-12" db="EMBL/GenBank/DDBJ databases">
        <title>Genome sequence of the Bar-tailed Godwit (Limosa lapponica baueri).</title>
        <authorList>
            <person name="Lima N.C.B."/>
            <person name="Parody-Merino A.M."/>
            <person name="Battley P.F."/>
            <person name="Fidler A.E."/>
            <person name="Prosdocimi F."/>
        </authorList>
    </citation>
    <scope>NUCLEOTIDE SEQUENCE [LARGE SCALE GENOMIC DNA]</scope>
</reference>
<evidence type="ECO:0000313" key="2">
    <source>
        <dbReference type="Proteomes" id="UP000233556"/>
    </source>
</evidence>
<dbReference type="Proteomes" id="UP000233556">
    <property type="component" value="Unassembled WGS sequence"/>
</dbReference>
<dbReference type="GO" id="GO:0031012">
    <property type="term" value="C:extracellular matrix"/>
    <property type="evidence" value="ECO:0007669"/>
    <property type="project" value="TreeGrafter"/>
</dbReference>
<dbReference type="Gene3D" id="3.60.10.10">
    <property type="entry name" value="Endonuclease/exonuclease/phosphatase"/>
    <property type="match status" value="1"/>
</dbReference>
<dbReference type="EMBL" id="KZ507379">
    <property type="protein sequence ID" value="PKU36949.1"/>
    <property type="molecule type" value="Genomic_DNA"/>
</dbReference>
<dbReference type="GO" id="GO:0061343">
    <property type="term" value="P:cell adhesion involved in heart morphogenesis"/>
    <property type="evidence" value="ECO:0007669"/>
    <property type="project" value="TreeGrafter"/>
</dbReference>
<dbReference type="AlphaFoldDB" id="A0A2I0TT28"/>
<proteinExistence type="predicted"/>
<protein>
    <submittedName>
        <fullName evidence="1">Tbc1 domain family member 4-like</fullName>
    </submittedName>
</protein>
<sequence>MRDCKLQQGFVLSCTAVNLEYLYNSLGATQTDWYEALDVEGQSMDDVDDDPFTSEVFPRPPDKGDPIEAFLLQLQDALCSQALILLGDFSHPDICWESSIVSCKQSRRVLECIEDNFLSQVVDSPTRRDAILDLWVTNASELIDDIKIGGRLGCSDQALVEFAVPRDVS</sequence>
<accession>A0A2I0TT28</accession>
<reference evidence="2" key="1">
    <citation type="submission" date="2017-11" db="EMBL/GenBank/DDBJ databases">
        <authorList>
            <person name="Lima N.C."/>
            <person name="Parody-Merino A.M."/>
            <person name="Battley P.F."/>
            <person name="Fidler A.E."/>
            <person name="Prosdocimi F."/>
        </authorList>
    </citation>
    <scope>NUCLEOTIDE SEQUENCE [LARGE SCALE GENOMIC DNA]</scope>
</reference>
<keyword evidence="2" id="KW-1185">Reference proteome</keyword>
<dbReference type="InterPro" id="IPR036691">
    <property type="entry name" value="Endo/exonu/phosph_ase_sf"/>
</dbReference>
<gene>
    <name evidence="1" type="ORF">llap_12746</name>
</gene>
<dbReference type="OrthoDB" id="9401454at2759"/>
<organism evidence="1 2">
    <name type="scientific">Limosa lapponica baueri</name>
    <dbReference type="NCBI Taxonomy" id="1758121"/>
    <lineage>
        <taxon>Eukaryota</taxon>
        <taxon>Metazoa</taxon>
        <taxon>Chordata</taxon>
        <taxon>Craniata</taxon>
        <taxon>Vertebrata</taxon>
        <taxon>Euteleostomi</taxon>
        <taxon>Archelosauria</taxon>
        <taxon>Archosauria</taxon>
        <taxon>Dinosauria</taxon>
        <taxon>Saurischia</taxon>
        <taxon>Theropoda</taxon>
        <taxon>Coelurosauria</taxon>
        <taxon>Aves</taxon>
        <taxon>Neognathae</taxon>
        <taxon>Neoaves</taxon>
        <taxon>Charadriiformes</taxon>
        <taxon>Scolopacidae</taxon>
        <taxon>Limosa</taxon>
    </lineage>
</organism>
<dbReference type="PANTHER" id="PTHR33395:SF22">
    <property type="entry name" value="REVERSE TRANSCRIPTASE DOMAIN-CONTAINING PROTEIN"/>
    <property type="match status" value="1"/>
</dbReference>
<name>A0A2I0TT28_LIMLA</name>
<dbReference type="GO" id="GO:0007508">
    <property type="term" value="P:larval heart development"/>
    <property type="evidence" value="ECO:0007669"/>
    <property type="project" value="TreeGrafter"/>
</dbReference>